<accession>A0AAE0GJF0</accession>
<protein>
    <submittedName>
        <fullName evidence="1">Uncharacterized protein</fullName>
    </submittedName>
</protein>
<organism evidence="1 2">
    <name type="scientific">Cymbomonas tetramitiformis</name>
    <dbReference type="NCBI Taxonomy" id="36881"/>
    <lineage>
        <taxon>Eukaryota</taxon>
        <taxon>Viridiplantae</taxon>
        <taxon>Chlorophyta</taxon>
        <taxon>Pyramimonadophyceae</taxon>
        <taxon>Pyramimonadales</taxon>
        <taxon>Pyramimonadaceae</taxon>
        <taxon>Cymbomonas</taxon>
    </lineage>
</organism>
<gene>
    <name evidence="1" type="ORF">CYMTET_13521</name>
</gene>
<keyword evidence="2" id="KW-1185">Reference proteome</keyword>
<sequence>MSFAAAQVTIAPVSQTVKFQSKRTVVQKPVFAVRASAEESSRRAALSLFAAAGAALVAESAQAISLPGKEAYFKAGANASGASMSGYTLEGTKKKGISAKQRRAIMAKARESATK</sequence>
<proteinExistence type="predicted"/>
<comment type="caution">
    <text evidence="1">The sequence shown here is derived from an EMBL/GenBank/DDBJ whole genome shotgun (WGS) entry which is preliminary data.</text>
</comment>
<dbReference type="AlphaFoldDB" id="A0AAE0GJF0"/>
<name>A0AAE0GJF0_9CHLO</name>
<dbReference type="Proteomes" id="UP001190700">
    <property type="component" value="Unassembled WGS sequence"/>
</dbReference>
<reference evidence="1 2" key="1">
    <citation type="journal article" date="2015" name="Genome Biol. Evol.">
        <title>Comparative Genomics of a Bacterivorous Green Alga Reveals Evolutionary Causalities and Consequences of Phago-Mixotrophic Mode of Nutrition.</title>
        <authorList>
            <person name="Burns J.A."/>
            <person name="Paasch A."/>
            <person name="Narechania A."/>
            <person name="Kim E."/>
        </authorList>
    </citation>
    <scope>NUCLEOTIDE SEQUENCE [LARGE SCALE GENOMIC DNA]</scope>
    <source>
        <strain evidence="1 2">PLY_AMNH</strain>
    </source>
</reference>
<evidence type="ECO:0000313" key="2">
    <source>
        <dbReference type="Proteomes" id="UP001190700"/>
    </source>
</evidence>
<evidence type="ECO:0000313" key="1">
    <source>
        <dbReference type="EMBL" id="KAK3278541.1"/>
    </source>
</evidence>
<dbReference type="EMBL" id="LGRX02005385">
    <property type="protein sequence ID" value="KAK3278541.1"/>
    <property type="molecule type" value="Genomic_DNA"/>
</dbReference>